<name>A0A541B9R1_9NOCA</name>
<evidence type="ECO:0008006" key="4">
    <source>
        <dbReference type="Google" id="ProtNLM"/>
    </source>
</evidence>
<protein>
    <recommendedName>
        <fullName evidence="4">SipW-cognate class signal peptide</fullName>
    </recommendedName>
</protein>
<keyword evidence="3" id="KW-1185">Reference proteome</keyword>
<dbReference type="OrthoDB" id="4382164at2"/>
<dbReference type="EMBL" id="VIGH01000004">
    <property type="protein sequence ID" value="TQF69067.1"/>
    <property type="molecule type" value="Genomic_DNA"/>
</dbReference>
<gene>
    <name evidence="2" type="ORF">FK531_09835</name>
</gene>
<feature type="chain" id="PRO_5022129607" description="SipW-cognate class signal peptide" evidence="1">
    <location>
        <begin position="29"/>
        <end position="179"/>
    </location>
</feature>
<dbReference type="RefSeq" id="WP_142098500.1">
    <property type="nucleotide sequence ID" value="NZ_VIGH01000004.1"/>
</dbReference>
<proteinExistence type="predicted"/>
<comment type="caution">
    <text evidence="2">The sequence shown here is derived from an EMBL/GenBank/DDBJ whole genome shotgun (WGS) entry which is preliminary data.</text>
</comment>
<organism evidence="2 3">
    <name type="scientific">Rhodococcus spelaei</name>
    <dbReference type="NCBI Taxonomy" id="2546320"/>
    <lineage>
        <taxon>Bacteria</taxon>
        <taxon>Bacillati</taxon>
        <taxon>Actinomycetota</taxon>
        <taxon>Actinomycetes</taxon>
        <taxon>Mycobacteriales</taxon>
        <taxon>Nocardiaceae</taxon>
        <taxon>Rhodococcus</taxon>
    </lineage>
</organism>
<accession>A0A541B9R1</accession>
<dbReference type="AlphaFoldDB" id="A0A541B9R1"/>
<evidence type="ECO:0000256" key="1">
    <source>
        <dbReference type="SAM" id="SignalP"/>
    </source>
</evidence>
<feature type="signal peptide" evidence="1">
    <location>
        <begin position="1"/>
        <end position="28"/>
    </location>
</feature>
<sequence length="179" mass="18025">MSNKTRWLAIGGAAVVGVALLSAQQTGALWTQSQTLDAGTIHSGTLDLSVGGSGISTYPFTALAGANMMPGGYAQAPVKVFNSGNVLMKYKLLSGIQSNSAVPLDLTLSTVVNEAACPATGNPTAPTQLYSGALVGSTFAERSVQPGAAEVLCLRATVGAAAQPGQSTTATFTFSAQSR</sequence>
<keyword evidence="1" id="KW-0732">Signal</keyword>
<evidence type="ECO:0000313" key="3">
    <source>
        <dbReference type="Proteomes" id="UP000316256"/>
    </source>
</evidence>
<dbReference type="Proteomes" id="UP000316256">
    <property type="component" value="Unassembled WGS sequence"/>
</dbReference>
<reference evidence="2 3" key="1">
    <citation type="submission" date="2019-06" db="EMBL/GenBank/DDBJ databases">
        <title>Rhodococcus spaelei sp. nov., isolated from a cave.</title>
        <authorList>
            <person name="Lee S.D."/>
        </authorList>
    </citation>
    <scope>NUCLEOTIDE SEQUENCE [LARGE SCALE GENOMIC DNA]</scope>
    <source>
        <strain evidence="2 3">C9-5</strain>
    </source>
</reference>
<evidence type="ECO:0000313" key="2">
    <source>
        <dbReference type="EMBL" id="TQF69067.1"/>
    </source>
</evidence>